<feature type="transmembrane region" description="Helical" evidence="9">
    <location>
        <begin position="435"/>
        <end position="456"/>
    </location>
</feature>
<dbReference type="GO" id="GO:0005886">
    <property type="term" value="C:plasma membrane"/>
    <property type="evidence" value="ECO:0007669"/>
    <property type="project" value="UniProtKB-SubCell"/>
</dbReference>
<comment type="caution">
    <text evidence="10">The sequence shown here is derived from an EMBL/GenBank/DDBJ whole genome shotgun (WGS) entry which is preliminary data.</text>
</comment>
<dbReference type="PANTHER" id="PTHR30330">
    <property type="entry name" value="AGSS FAMILY TRANSPORTER, SODIUM-ALANINE"/>
    <property type="match status" value="1"/>
</dbReference>
<sequence length="509" mass="56463">MEEIIKTLSDWVWSDYFIYLCLLAGLYFSVRTGFLQITAIKEMLRLLFGKKSSDRGISPFQAFALAISGRVGTGNIIGVATAIALGGPGAIFWMWVIAFLGAASAFAESTLAQIYKEEKDGQYLGGPAFYIMKGLGVKWYAMVFAITTLVSTWLLLPGIQSNSISNAITNVSGIGFYSILGFEVNLVGLFIVFLLMLIIFGGVKRLSKVAEIIVPFMAGAYILMALIICGINYQAIPDVFGLIFSAAFNQEAMFSGVFGMAIAWGVKRGIYSNEAGQGTAPHAAAAAAVKHPAQQGLVQAFSVYVDTMFICTMTGLMILFTGQYNVRNPDFAENPQINEYVVQHIDGSYDYTAFTQLAVSQHFSSFGETFIAVSLFFFAFTTIMAYYYYAETNLNFILGKRNNKLFLRILQLIFLVMVYIGTVHTADMAWAIGDIGVGLMAWVNFIAILLLSRIVFKVWKDYQRQKKEGHEDPIFVAKNLGIKNAETWKDINERLRSEDELEDVRNQTN</sequence>
<dbReference type="FunFam" id="1.20.1740.10:FF:000004">
    <property type="entry name" value="Sodium:alanine symporter family protein"/>
    <property type="match status" value="1"/>
</dbReference>
<dbReference type="PRINTS" id="PR00175">
    <property type="entry name" value="NAALASMPORT"/>
</dbReference>
<name>A0A2M9R884_9FLAO</name>
<feature type="transmembrane region" description="Helical" evidence="9">
    <location>
        <begin position="91"/>
        <end position="115"/>
    </location>
</feature>
<reference evidence="10 11" key="1">
    <citation type="submission" date="2017-06" db="EMBL/GenBank/DDBJ databases">
        <title>Description of Avrilella dinanensis gen. nov. sp. nov.</title>
        <authorList>
            <person name="Leyer C."/>
            <person name="Sassi M."/>
            <person name="Minet J."/>
            <person name="Kayal S."/>
            <person name="Cattoir V."/>
        </authorList>
    </citation>
    <scope>NUCLEOTIDE SEQUENCE [LARGE SCALE GENOMIC DNA]</scope>
    <source>
        <strain evidence="10 11">UR159</strain>
    </source>
</reference>
<feature type="transmembrane region" description="Helical" evidence="9">
    <location>
        <begin position="405"/>
        <end position="423"/>
    </location>
</feature>
<feature type="transmembrane region" description="Helical" evidence="9">
    <location>
        <begin position="60"/>
        <end position="85"/>
    </location>
</feature>
<comment type="subcellular location">
    <subcellularLocation>
        <location evidence="1 9">Cell membrane</location>
        <topology evidence="1 9">Multi-pass membrane protein</topology>
    </subcellularLocation>
</comment>
<keyword evidence="8 9" id="KW-0472">Membrane</keyword>
<feature type="transmembrane region" description="Helical" evidence="9">
    <location>
        <begin position="370"/>
        <end position="389"/>
    </location>
</feature>
<protein>
    <submittedName>
        <fullName evidence="10">Sodium:alanine symporter</fullName>
    </submittedName>
</protein>
<dbReference type="AlphaFoldDB" id="A0A2M9R884"/>
<feature type="transmembrane region" description="Helical" evidence="9">
    <location>
        <begin position="239"/>
        <end position="264"/>
    </location>
</feature>
<evidence type="ECO:0000256" key="3">
    <source>
        <dbReference type="ARBA" id="ARBA00022448"/>
    </source>
</evidence>
<dbReference type="RefSeq" id="WP_100678623.1">
    <property type="nucleotide sequence ID" value="NZ_NIPO01000001.1"/>
</dbReference>
<dbReference type="NCBIfam" id="TIGR00835">
    <property type="entry name" value="agcS"/>
    <property type="match status" value="1"/>
</dbReference>
<evidence type="ECO:0000256" key="6">
    <source>
        <dbReference type="ARBA" id="ARBA00022847"/>
    </source>
</evidence>
<organism evidence="10 11">
    <name type="scientific">Avrilella dinanensis</name>
    <dbReference type="NCBI Taxonomy" id="2008672"/>
    <lineage>
        <taxon>Bacteria</taxon>
        <taxon>Pseudomonadati</taxon>
        <taxon>Bacteroidota</taxon>
        <taxon>Flavobacteriia</taxon>
        <taxon>Flavobacteriales</taxon>
        <taxon>Flavobacteriaceae</taxon>
        <taxon>Avrilella</taxon>
    </lineage>
</organism>
<keyword evidence="4 9" id="KW-1003">Cell membrane</keyword>
<feature type="transmembrane region" description="Helical" evidence="9">
    <location>
        <begin position="300"/>
        <end position="320"/>
    </location>
</feature>
<keyword evidence="3 9" id="KW-0813">Transport</keyword>
<feature type="transmembrane region" description="Helical" evidence="9">
    <location>
        <begin position="212"/>
        <end position="233"/>
    </location>
</feature>
<accession>A0A2M9R884</accession>
<evidence type="ECO:0000313" key="10">
    <source>
        <dbReference type="EMBL" id="PJR05064.1"/>
    </source>
</evidence>
<dbReference type="GO" id="GO:0005283">
    <property type="term" value="F:amino acid:sodium symporter activity"/>
    <property type="evidence" value="ECO:0007669"/>
    <property type="project" value="InterPro"/>
</dbReference>
<dbReference type="Gene3D" id="1.20.1740.10">
    <property type="entry name" value="Amino acid/polyamine transporter I"/>
    <property type="match status" value="1"/>
</dbReference>
<evidence type="ECO:0000256" key="2">
    <source>
        <dbReference type="ARBA" id="ARBA00009261"/>
    </source>
</evidence>
<dbReference type="Proteomes" id="UP000231960">
    <property type="component" value="Unassembled WGS sequence"/>
</dbReference>
<dbReference type="EMBL" id="NIPO01000001">
    <property type="protein sequence ID" value="PJR05064.1"/>
    <property type="molecule type" value="Genomic_DNA"/>
</dbReference>
<dbReference type="Pfam" id="PF01235">
    <property type="entry name" value="Na_Ala_symp"/>
    <property type="match status" value="1"/>
</dbReference>
<evidence type="ECO:0000256" key="4">
    <source>
        <dbReference type="ARBA" id="ARBA00022475"/>
    </source>
</evidence>
<dbReference type="InterPro" id="IPR001463">
    <property type="entry name" value="Na/Ala_symport"/>
</dbReference>
<keyword evidence="7 9" id="KW-1133">Transmembrane helix</keyword>
<proteinExistence type="inferred from homology"/>
<dbReference type="OrthoDB" id="9804874at2"/>
<dbReference type="PROSITE" id="PS00873">
    <property type="entry name" value="NA_ALANINE_SYMP"/>
    <property type="match status" value="1"/>
</dbReference>
<evidence type="ECO:0000256" key="8">
    <source>
        <dbReference type="ARBA" id="ARBA00023136"/>
    </source>
</evidence>
<dbReference type="PANTHER" id="PTHR30330:SF7">
    <property type="entry name" value="SODIUM_PROTON-DEPENDENT ALANINE CARRIER PROTEIN YRBD-RELATED"/>
    <property type="match status" value="1"/>
</dbReference>
<evidence type="ECO:0000256" key="9">
    <source>
        <dbReference type="RuleBase" id="RU363064"/>
    </source>
</evidence>
<feature type="transmembrane region" description="Helical" evidence="9">
    <location>
        <begin position="16"/>
        <end position="39"/>
    </location>
</feature>
<keyword evidence="5 9" id="KW-0812">Transmembrane</keyword>
<evidence type="ECO:0000256" key="7">
    <source>
        <dbReference type="ARBA" id="ARBA00022989"/>
    </source>
</evidence>
<keyword evidence="11" id="KW-1185">Reference proteome</keyword>
<evidence type="ECO:0000256" key="1">
    <source>
        <dbReference type="ARBA" id="ARBA00004651"/>
    </source>
</evidence>
<gene>
    <name evidence="10" type="ORF">CDL10_03505</name>
</gene>
<keyword evidence="6 9" id="KW-0769">Symport</keyword>
<feature type="transmembrane region" description="Helical" evidence="9">
    <location>
        <begin position="136"/>
        <end position="156"/>
    </location>
</feature>
<evidence type="ECO:0000313" key="11">
    <source>
        <dbReference type="Proteomes" id="UP000231960"/>
    </source>
</evidence>
<feature type="transmembrane region" description="Helical" evidence="9">
    <location>
        <begin position="176"/>
        <end position="200"/>
    </location>
</feature>
<evidence type="ECO:0000256" key="5">
    <source>
        <dbReference type="ARBA" id="ARBA00022692"/>
    </source>
</evidence>
<comment type="similarity">
    <text evidence="2 9">Belongs to the alanine or glycine:cation symporter (AGCS) (TC 2.A.25) family.</text>
</comment>